<evidence type="ECO:0000313" key="1">
    <source>
        <dbReference type="EMBL" id="VVV76299.1"/>
    </source>
</evidence>
<gene>
    <name evidence="1" type="ORF">NYM_LOCUS8133</name>
</gene>
<organism evidence="1">
    <name type="scientific">Nymphaea colorata</name>
    <name type="common">pocket water lily</name>
    <dbReference type="NCBI Taxonomy" id="210225"/>
    <lineage>
        <taxon>Eukaryota</taxon>
        <taxon>Viridiplantae</taxon>
        <taxon>Streptophyta</taxon>
        <taxon>Embryophyta</taxon>
        <taxon>Tracheophyta</taxon>
        <taxon>Spermatophyta</taxon>
        <taxon>Magnoliopsida</taxon>
        <taxon>Nymphaeales</taxon>
        <taxon>Nymphaeaceae</taxon>
        <taxon>Nymphaea</taxon>
    </lineage>
</organism>
<name>A0A5K0YFG5_9MAGN</name>
<sequence>MHNALWAYRTTMRTPTNAIPAELVYGTEVVLPLHVLKPALKFTSLIELPLTQYQQKRLMQLDLLDEKRLKAAEHAEAYRQRVARQFAKSVIERQFKVNDSVLRSVVYLSG</sequence>
<dbReference type="PANTHER" id="PTHR48475:SF1">
    <property type="entry name" value="RNASE H TYPE-1 DOMAIN-CONTAINING PROTEIN"/>
    <property type="match status" value="1"/>
</dbReference>
<dbReference type="EMBL" id="LR721777">
    <property type="protein sequence ID" value="VVV76299.1"/>
    <property type="molecule type" value="Genomic_DNA"/>
</dbReference>
<protein>
    <submittedName>
        <fullName evidence="1">Uncharacterized protein</fullName>
    </submittedName>
</protein>
<dbReference type="AlphaFoldDB" id="A0A5K0YFG5"/>
<proteinExistence type="predicted"/>
<reference evidence="1" key="1">
    <citation type="submission" date="2019-09" db="EMBL/GenBank/DDBJ databases">
        <authorList>
            <person name="Zhang L."/>
        </authorList>
    </citation>
    <scope>NUCLEOTIDE SEQUENCE</scope>
</reference>
<dbReference type="PANTHER" id="PTHR48475">
    <property type="entry name" value="RIBONUCLEASE H"/>
    <property type="match status" value="1"/>
</dbReference>
<dbReference type="Gramene" id="NC12G0096680.1">
    <property type="protein sequence ID" value="NC12G0096680.1:cds"/>
    <property type="gene ID" value="NC12G0096680"/>
</dbReference>
<accession>A0A5K0YFG5</accession>